<dbReference type="AlphaFoldDB" id="A0AA38N252"/>
<sequence length="235" mass="26602">MSKVIHLTRHAQAEHNVDEDYSIPDPPLTPLGRRQSEELYAQTAELQQSADLLVTSPLKRTLQTTIIGYRGIRARLESQNPAKPIIVLSRLQEVNDFPCDTGSSRDELKQNDEFRGIDFESLEDDWNSKQGEWCMITHAPKRDFAPRSVAVRARARWVRRWLRDRPEQNIVVVAHGDILRQITKTSPSKAWANTEVRKFTFVSDGDDEADLVALPVETEARAGSKDPTSGEMAKA</sequence>
<accession>A0AA38N252</accession>
<dbReference type="SMART" id="SM00855">
    <property type="entry name" value="PGAM"/>
    <property type="match status" value="1"/>
</dbReference>
<feature type="region of interest" description="Disordered" evidence="1">
    <location>
        <begin position="1"/>
        <end position="32"/>
    </location>
</feature>
<dbReference type="PANTHER" id="PTHR48100:SF54">
    <property type="entry name" value="PHOSPHATASE SPAC5H10.03-RELATED"/>
    <property type="match status" value="1"/>
</dbReference>
<feature type="region of interest" description="Disordered" evidence="1">
    <location>
        <begin position="216"/>
        <end position="235"/>
    </location>
</feature>
<evidence type="ECO:0000313" key="2">
    <source>
        <dbReference type="EMBL" id="KAJ3734671.1"/>
    </source>
</evidence>
<dbReference type="SUPFAM" id="SSF53254">
    <property type="entry name" value="Phosphoglycerate mutase-like"/>
    <property type="match status" value="1"/>
</dbReference>
<comment type="caution">
    <text evidence="2">The sequence shown here is derived from an EMBL/GenBank/DDBJ whole genome shotgun (WGS) entry which is preliminary data.</text>
</comment>
<dbReference type="InterPro" id="IPR029033">
    <property type="entry name" value="His_PPase_superfam"/>
</dbReference>
<dbReference type="EMBL" id="JANVFO010000012">
    <property type="protein sequence ID" value="KAJ3734671.1"/>
    <property type="molecule type" value="Genomic_DNA"/>
</dbReference>
<protein>
    <submittedName>
        <fullName evidence="2">Histidine phosphatase superfamily</fullName>
    </submittedName>
</protein>
<organism evidence="2 3">
    <name type="scientific">Lentinula guzmanii</name>
    <dbReference type="NCBI Taxonomy" id="2804957"/>
    <lineage>
        <taxon>Eukaryota</taxon>
        <taxon>Fungi</taxon>
        <taxon>Dikarya</taxon>
        <taxon>Basidiomycota</taxon>
        <taxon>Agaricomycotina</taxon>
        <taxon>Agaricomycetes</taxon>
        <taxon>Agaricomycetidae</taxon>
        <taxon>Agaricales</taxon>
        <taxon>Marasmiineae</taxon>
        <taxon>Omphalotaceae</taxon>
        <taxon>Lentinula</taxon>
    </lineage>
</organism>
<dbReference type="InterPro" id="IPR050275">
    <property type="entry name" value="PGM_Phosphatase"/>
</dbReference>
<name>A0AA38N252_9AGAR</name>
<dbReference type="Proteomes" id="UP001176059">
    <property type="component" value="Unassembled WGS sequence"/>
</dbReference>
<dbReference type="Gene3D" id="3.40.50.1240">
    <property type="entry name" value="Phosphoglycerate mutase-like"/>
    <property type="match status" value="1"/>
</dbReference>
<proteinExistence type="predicted"/>
<evidence type="ECO:0000313" key="3">
    <source>
        <dbReference type="Proteomes" id="UP001176059"/>
    </source>
</evidence>
<dbReference type="PANTHER" id="PTHR48100">
    <property type="entry name" value="BROAD-SPECIFICITY PHOSPHATASE YOR283W-RELATED"/>
    <property type="match status" value="1"/>
</dbReference>
<dbReference type="Pfam" id="PF00300">
    <property type="entry name" value="His_Phos_1"/>
    <property type="match status" value="1"/>
</dbReference>
<keyword evidence="3" id="KW-1185">Reference proteome</keyword>
<reference evidence="2" key="2">
    <citation type="journal article" date="2023" name="Proc. Natl. Acad. Sci. U.S.A.">
        <title>A global phylogenomic analysis of the shiitake genus Lentinula.</title>
        <authorList>
            <person name="Sierra-Patev S."/>
            <person name="Min B."/>
            <person name="Naranjo-Ortiz M."/>
            <person name="Looney B."/>
            <person name="Konkel Z."/>
            <person name="Slot J.C."/>
            <person name="Sakamoto Y."/>
            <person name="Steenwyk J.L."/>
            <person name="Rokas A."/>
            <person name="Carro J."/>
            <person name="Camarero S."/>
            <person name="Ferreira P."/>
            <person name="Molpeceres G."/>
            <person name="Ruiz-Duenas F.J."/>
            <person name="Serrano A."/>
            <person name="Henrissat B."/>
            <person name="Drula E."/>
            <person name="Hughes K.W."/>
            <person name="Mata J.L."/>
            <person name="Ishikawa N.K."/>
            <person name="Vargas-Isla R."/>
            <person name="Ushijima S."/>
            <person name="Smith C.A."/>
            <person name="Donoghue J."/>
            <person name="Ahrendt S."/>
            <person name="Andreopoulos W."/>
            <person name="He G."/>
            <person name="LaButti K."/>
            <person name="Lipzen A."/>
            <person name="Ng V."/>
            <person name="Riley R."/>
            <person name="Sandor L."/>
            <person name="Barry K."/>
            <person name="Martinez A.T."/>
            <person name="Xiao Y."/>
            <person name="Gibbons J.G."/>
            <person name="Terashima K."/>
            <person name="Grigoriev I.V."/>
            <person name="Hibbett D."/>
        </authorList>
    </citation>
    <scope>NUCLEOTIDE SEQUENCE</scope>
    <source>
        <strain evidence="2">ET3784</strain>
    </source>
</reference>
<reference evidence="2" key="1">
    <citation type="submission" date="2022-08" db="EMBL/GenBank/DDBJ databases">
        <authorList>
            <consortium name="DOE Joint Genome Institute"/>
            <person name="Min B."/>
            <person name="Sierra-Patev S."/>
            <person name="Naranjo-Ortiz M."/>
            <person name="Looney B."/>
            <person name="Konkel Z."/>
            <person name="Slot J.C."/>
            <person name="Sakamoto Y."/>
            <person name="Steenwyk J.L."/>
            <person name="Rokas A."/>
            <person name="Carro J."/>
            <person name="Camarero S."/>
            <person name="Ferreira P."/>
            <person name="Molpeceres G."/>
            <person name="Ruiz-duenas F.J."/>
            <person name="Serrano A."/>
            <person name="Henrissat B."/>
            <person name="Drula E."/>
            <person name="Hughes K.W."/>
            <person name="Mata J.L."/>
            <person name="Ishikawa N.K."/>
            <person name="Vargas-Isla R."/>
            <person name="Ushijima S."/>
            <person name="Smith C.A."/>
            <person name="Ahrendt S."/>
            <person name="Andreopoulos W."/>
            <person name="He G."/>
            <person name="LaButti K."/>
            <person name="Lipzen A."/>
            <person name="Ng V."/>
            <person name="Riley R."/>
            <person name="Sandor L."/>
            <person name="Barry K."/>
            <person name="Martinez A.T."/>
            <person name="Xiao Y."/>
            <person name="Gibbons J.G."/>
            <person name="Terashima K."/>
            <person name="Hibbett D.S."/>
            <person name="Grigoriev I.V."/>
        </authorList>
    </citation>
    <scope>NUCLEOTIDE SEQUENCE</scope>
    <source>
        <strain evidence="2">ET3784</strain>
    </source>
</reference>
<dbReference type="CDD" id="cd07067">
    <property type="entry name" value="HP_PGM_like"/>
    <property type="match status" value="1"/>
</dbReference>
<dbReference type="InterPro" id="IPR013078">
    <property type="entry name" value="His_Pase_superF_clade-1"/>
</dbReference>
<dbReference type="GO" id="GO:0005737">
    <property type="term" value="C:cytoplasm"/>
    <property type="evidence" value="ECO:0007669"/>
    <property type="project" value="TreeGrafter"/>
</dbReference>
<gene>
    <name evidence="2" type="ORF">DFJ43DRAFT_1130470</name>
</gene>
<evidence type="ECO:0000256" key="1">
    <source>
        <dbReference type="SAM" id="MobiDB-lite"/>
    </source>
</evidence>
<dbReference type="GO" id="GO:0016791">
    <property type="term" value="F:phosphatase activity"/>
    <property type="evidence" value="ECO:0007669"/>
    <property type="project" value="TreeGrafter"/>
</dbReference>